<protein>
    <submittedName>
        <fullName evidence="1">Uncharacterized protein</fullName>
    </submittedName>
</protein>
<sequence length="127" mass="14758">MQDDKELIKEMKAFFKVNSLEDIAERLGYSRNSANNWRNNGLNSRVISKFEKAKADKKKDDEAFDELFFGGGIGGILVRYDREDNTQHNYTLSPELVDFILLYINYGNKALLDKFTQDLKQIQNLIK</sequence>
<dbReference type="AlphaFoldDB" id="A0A1X9SVS4"/>
<evidence type="ECO:0000313" key="1">
    <source>
        <dbReference type="EMBL" id="ARR00367.1"/>
    </source>
</evidence>
<proteinExistence type="predicted"/>
<dbReference type="STRING" id="1660073.CSUIS_0540"/>
<name>A0A1X9SVS4_9BACT</name>
<gene>
    <name evidence="1" type="ORF">CSUIS_0540</name>
</gene>
<dbReference type="EMBL" id="CP018789">
    <property type="protein sequence ID" value="ARR00367.1"/>
    <property type="molecule type" value="Genomic_DNA"/>
</dbReference>
<dbReference type="Proteomes" id="UP000194260">
    <property type="component" value="Chromosome"/>
</dbReference>
<dbReference type="RefSeq" id="WP_086297009.1">
    <property type="nucleotide sequence ID" value="NZ_CP018789.1"/>
</dbReference>
<evidence type="ECO:0000313" key="2">
    <source>
        <dbReference type="Proteomes" id="UP000194260"/>
    </source>
</evidence>
<reference evidence="2" key="1">
    <citation type="journal article" date="2017" name="Genome Biol. Evol.">
        <title>Comparative Genomic Analysis Identifies a Campylobacter Clade Deficient in Selenium Metabolism.</title>
        <authorList>
            <person name="Miller W.G."/>
            <person name="Yee E."/>
            <person name="Lopes B.S."/>
            <person name="Chapman M.H."/>
            <person name="Huynh S."/>
            <person name="Bono J.L."/>
            <person name="Parker C.T."/>
            <person name="Strachan N.J.C."/>
            <person name="Forbes K.J."/>
        </authorList>
    </citation>
    <scope>NUCLEOTIDE SEQUENCE [LARGE SCALE GENOMIC DNA]</scope>
    <source>
        <strain evidence="2">RM6137</strain>
    </source>
</reference>
<organism evidence="1 2">
    <name type="scientific">Campylobacter porcelli</name>
    <dbReference type="NCBI Taxonomy" id="1660073"/>
    <lineage>
        <taxon>Bacteria</taxon>
        <taxon>Pseudomonadati</taxon>
        <taxon>Campylobacterota</taxon>
        <taxon>Epsilonproteobacteria</taxon>
        <taxon>Campylobacterales</taxon>
        <taxon>Campylobacteraceae</taxon>
        <taxon>Campylobacter</taxon>
    </lineage>
</organism>
<accession>A0A1X9SVS4</accession>
<dbReference type="KEGG" id="camy:CSUIS_0540"/>